<dbReference type="InterPro" id="IPR010285">
    <property type="entry name" value="DNA_helicase_pif1-like_DEAD"/>
</dbReference>
<dbReference type="EC" id="5.6.2.3" evidence="1"/>
<dbReference type="SUPFAM" id="SSF52540">
    <property type="entry name" value="P-loop containing nucleoside triphosphate hydrolases"/>
    <property type="match status" value="1"/>
</dbReference>
<keyword evidence="1" id="KW-0378">Hydrolase</keyword>
<dbReference type="EMBL" id="BMAT01012098">
    <property type="protein sequence ID" value="GFR85882.1"/>
    <property type="molecule type" value="Genomic_DNA"/>
</dbReference>
<dbReference type="GO" id="GO:0000723">
    <property type="term" value="P:telomere maintenance"/>
    <property type="evidence" value="ECO:0007669"/>
    <property type="project" value="InterPro"/>
</dbReference>
<dbReference type="GO" id="GO:0006281">
    <property type="term" value="P:DNA repair"/>
    <property type="evidence" value="ECO:0007669"/>
    <property type="project" value="UniProtKB-KW"/>
</dbReference>
<dbReference type="GO" id="GO:0043139">
    <property type="term" value="F:5'-3' DNA helicase activity"/>
    <property type="evidence" value="ECO:0007669"/>
    <property type="project" value="UniProtKB-EC"/>
</dbReference>
<evidence type="ECO:0000259" key="3">
    <source>
        <dbReference type="Pfam" id="PF21530"/>
    </source>
</evidence>
<dbReference type="PANTHER" id="PTHR10492">
    <property type="match status" value="1"/>
</dbReference>
<feature type="domain" description="DNA helicase Pif1-like 2B" evidence="3">
    <location>
        <begin position="211"/>
        <end position="257"/>
    </location>
</feature>
<gene>
    <name evidence="4" type="ORF">ElyMa_006039400</name>
</gene>
<organism evidence="4 5">
    <name type="scientific">Elysia marginata</name>
    <dbReference type="NCBI Taxonomy" id="1093978"/>
    <lineage>
        <taxon>Eukaryota</taxon>
        <taxon>Metazoa</taxon>
        <taxon>Spiralia</taxon>
        <taxon>Lophotrochozoa</taxon>
        <taxon>Mollusca</taxon>
        <taxon>Gastropoda</taxon>
        <taxon>Heterobranchia</taxon>
        <taxon>Euthyneura</taxon>
        <taxon>Panpulmonata</taxon>
        <taxon>Sacoglossa</taxon>
        <taxon>Placobranchoidea</taxon>
        <taxon>Plakobranchidae</taxon>
        <taxon>Elysia</taxon>
    </lineage>
</organism>
<dbReference type="AlphaFoldDB" id="A0AAV4GJI0"/>
<dbReference type="Gene3D" id="3.40.50.300">
    <property type="entry name" value="P-loop containing nucleotide triphosphate hydrolases"/>
    <property type="match status" value="1"/>
</dbReference>
<keyword evidence="1" id="KW-0227">DNA damage</keyword>
<reference evidence="4 5" key="1">
    <citation type="journal article" date="2021" name="Elife">
        <title>Chloroplast acquisition without the gene transfer in kleptoplastic sea slugs, Plakobranchus ocellatus.</title>
        <authorList>
            <person name="Maeda T."/>
            <person name="Takahashi S."/>
            <person name="Yoshida T."/>
            <person name="Shimamura S."/>
            <person name="Takaki Y."/>
            <person name="Nagai Y."/>
            <person name="Toyoda A."/>
            <person name="Suzuki Y."/>
            <person name="Arimoto A."/>
            <person name="Ishii H."/>
            <person name="Satoh N."/>
            <person name="Nishiyama T."/>
            <person name="Hasebe M."/>
            <person name="Maruyama T."/>
            <person name="Minagawa J."/>
            <person name="Obokata J."/>
            <person name="Shigenobu S."/>
        </authorList>
    </citation>
    <scope>NUCLEOTIDE SEQUENCE [LARGE SCALE GENOMIC DNA]</scope>
</reference>
<comment type="similarity">
    <text evidence="1">Belongs to the helicase family.</text>
</comment>
<dbReference type="Proteomes" id="UP000762676">
    <property type="component" value="Unassembled WGS sequence"/>
</dbReference>
<keyword evidence="1 4" id="KW-0347">Helicase</keyword>
<dbReference type="GO" id="GO:0016787">
    <property type="term" value="F:hydrolase activity"/>
    <property type="evidence" value="ECO:0007669"/>
    <property type="project" value="UniProtKB-KW"/>
</dbReference>
<comment type="cofactor">
    <cofactor evidence="1">
        <name>Mg(2+)</name>
        <dbReference type="ChEBI" id="CHEBI:18420"/>
    </cofactor>
</comment>
<dbReference type="PANTHER" id="PTHR10492:SF57">
    <property type="entry name" value="ATP-DEPENDENT DNA HELICASE"/>
    <property type="match status" value="1"/>
</dbReference>
<dbReference type="GO" id="GO:0005524">
    <property type="term" value="F:ATP binding"/>
    <property type="evidence" value="ECO:0007669"/>
    <property type="project" value="UniProtKB-KW"/>
</dbReference>
<keyword evidence="1" id="KW-0234">DNA repair</keyword>
<keyword evidence="1" id="KW-0067">ATP-binding</keyword>
<comment type="catalytic activity">
    <reaction evidence="1">
        <text>ATP + H2O = ADP + phosphate + H(+)</text>
        <dbReference type="Rhea" id="RHEA:13065"/>
        <dbReference type="ChEBI" id="CHEBI:15377"/>
        <dbReference type="ChEBI" id="CHEBI:15378"/>
        <dbReference type="ChEBI" id="CHEBI:30616"/>
        <dbReference type="ChEBI" id="CHEBI:43474"/>
        <dbReference type="ChEBI" id="CHEBI:456216"/>
        <dbReference type="EC" id="5.6.2.3"/>
    </reaction>
</comment>
<dbReference type="Pfam" id="PF21530">
    <property type="entry name" value="Pif1_2B_dom"/>
    <property type="match status" value="1"/>
</dbReference>
<proteinExistence type="inferred from homology"/>
<protein>
    <recommendedName>
        <fullName evidence="1">ATP-dependent DNA helicase</fullName>
        <ecNumber evidence="1">5.6.2.3</ecNumber>
    </recommendedName>
</protein>
<evidence type="ECO:0000313" key="5">
    <source>
        <dbReference type="Proteomes" id="UP000762676"/>
    </source>
</evidence>
<accession>A0AAV4GJI0</accession>
<dbReference type="InterPro" id="IPR049163">
    <property type="entry name" value="Pif1-like_2B_dom"/>
</dbReference>
<dbReference type="InterPro" id="IPR027417">
    <property type="entry name" value="P-loop_NTPase"/>
</dbReference>
<name>A0AAV4GJI0_9GAST</name>
<comment type="caution">
    <text evidence="4">The sequence shown here is derived from an EMBL/GenBank/DDBJ whole genome shotgun (WGS) entry which is preliminary data.</text>
</comment>
<evidence type="ECO:0000313" key="4">
    <source>
        <dbReference type="EMBL" id="GFR85882.1"/>
    </source>
</evidence>
<feature type="domain" description="DNA helicase Pif1-like DEAD-box helicase" evidence="2">
    <location>
        <begin position="1"/>
        <end position="125"/>
    </location>
</feature>
<dbReference type="GO" id="GO:0006310">
    <property type="term" value="P:DNA recombination"/>
    <property type="evidence" value="ECO:0007669"/>
    <property type="project" value="UniProtKB-KW"/>
</dbReference>
<sequence length="372" mass="41982">MCSISLKEAIGILFQKAHLLIIDEISMGHKHVFEAKDKTMQDLRKNTSPFGGLTFLLAGDWRQILPVVRHGSRMDIVEAMKASYLWQFVTKLKLTQNMRAKLLEESSQFADYLLSIGDGRVEQHNAKGNFFIKLPDDINVTNEKELLDFVFGGIEDKYTDSAWLAACSVICPTNSEVDAINKIIMEAFPGEKKVYRSHDSVEENEHQYPFEFLNTLCPSGMPPHRLHLKKHSIILLLRNLNPVNGHCNGTRYVIDNLHDHIIDATIACGPHAGKRILIPRIPIIPLRQYLPISHEKKTIPRSTCLRLNSQQSSGANARSIFFIHYIIPSRHRAAPLMPQQTSTFEACSWVPILQVGGLGKVRVNCFPKAIAT</sequence>
<keyword evidence="5" id="KW-1185">Reference proteome</keyword>
<keyword evidence="1" id="KW-0547">Nucleotide-binding</keyword>
<evidence type="ECO:0000259" key="2">
    <source>
        <dbReference type="Pfam" id="PF05970"/>
    </source>
</evidence>
<dbReference type="Pfam" id="PF05970">
    <property type="entry name" value="PIF1"/>
    <property type="match status" value="1"/>
</dbReference>
<evidence type="ECO:0000256" key="1">
    <source>
        <dbReference type="RuleBase" id="RU363044"/>
    </source>
</evidence>
<keyword evidence="1" id="KW-0233">DNA recombination</keyword>